<organism evidence="1 2">
    <name type="scientific">Ruminococcus bovis</name>
    <dbReference type="NCBI Taxonomy" id="2564099"/>
    <lineage>
        <taxon>Bacteria</taxon>
        <taxon>Bacillati</taxon>
        <taxon>Bacillota</taxon>
        <taxon>Clostridia</taxon>
        <taxon>Eubacteriales</taxon>
        <taxon>Oscillospiraceae</taxon>
        <taxon>Ruminococcus</taxon>
    </lineage>
</organism>
<reference evidence="1 2" key="1">
    <citation type="submission" date="2019-04" db="EMBL/GenBank/DDBJ databases">
        <authorList>
            <person name="Embree M."/>
            <person name="Gaffney J.R."/>
        </authorList>
    </citation>
    <scope>NUCLEOTIDE SEQUENCE [LARGE SCALE GENOMIC DNA]</scope>
    <source>
        <strain evidence="1 2">JE7A12</strain>
    </source>
</reference>
<dbReference type="SUPFAM" id="SSF160719">
    <property type="entry name" value="gpW/gp25-like"/>
    <property type="match status" value="1"/>
</dbReference>
<gene>
    <name evidence="1" type="ORF">E5Z56_02870</name>
</gene>
<name>A0A4V1G4Y6_9FIRM</name>
<dbReference type="KEGG" id="ruj:E5Z56_02870"/>
<dbReference type="RefSeq" id="WP_138156436.1">
    <property type="nucleotide sequence ID" value="NZ_CP039381.1"/>
</dbReference>
<dbReference type="EMBL" id="CP039381">
    <property type="protein sequence ID" value="QCT06353.1"/>
    <property type="molecule type" value="Genomic_DNA"/>
</dbReference>
<proteinExistence type="predicted"/>
<keyword evidence="2" id="KW-1185">Reference proteome</keyword>
<evidence type="ECO:0008006" key="3">
    <source>
        <dbReference type="Google" id="ProtNLM"/>
    </source>
</evidence>
<protein>
    <recommendedName>
        <fullName evidence="3">DUF2634 domain-containing protein</fullName>
    </recommendedName>
</protein>
<dbReference type="Proteomes" id="UP000301475">
    <property type="component" value="Chromosome"/>
</dbReference>
<dbReference type="OrthoDB" id="1734456at2"/>
<dbReference type="AlphaFoldDB" id="A0A4V1G4Y6"/>
<dbReference type="Gene3D" id="3.10.450.40">
    <property type="match status" value="1"/>
</dbReference>
<evidence type="ECO:0000313" key="2">
    <source>
        <dbReference type="Proteomes" id="UP000301475"/>
    </source>
</evidence>
<accession>A0A4V1G4Y6</accession>
<sequence>MYDLMIKDGGTVFLGSTEEKVYDVDSIFQRIELCLSLDKGSFIYNKNLGSTIPKLDYSTEEDLAQLEMYINQCVFSIVNTRVTVLSVDKEKQTVKISLKLGNKEYVKEVNVYGRL</sequence>
<evidence type="ECO:0000313" key="1">
    <source>
        <dbReference type="EMBL" id="QCT06353.1"/>
    </source>
</evidence>